<comment type="similarity">
    <text evidence="2">Belongs to the PilY1 family.</text>
</comment>
<organism evidence="9 10">
    <name type="scientific">Variovorax terrae</name>
    <dbReference type="NCBI Taxonomy" id="2923278"/>
    <lineage>
        <taxon>Bacteria</taxon>
        <taxon>Pseudomonadati</taxon>
        <taxon>Pseudomonadota</taxon>
        <taxon>Betaproteobacteria</taxon>
        <taxon>Burkholderiales</taxon>
        <taxon>Comamonadaceae</taxon>
        <taxon>Variovorax</taxon>
    </lineage>
</organism>
<dbReference type="InterPro" id="IPR018391">
    <property type="entry name" value="PQQ_b-propeller_rpt"/>
</dbReference>
<keyword evidence="6" id="KW-0281">Fimbrium</keyword>
<dbReference type="GO" id="GO:0009289">
    <property type="term" value="C:pilus"/>
    <property type="evidence" value="ECO:0007669"/>
    <property type="project" value="UniProtKB-SubCell"/>
</dbReference>
<dbReference type="Proteomes" id="UP001139447">
    <property type="component" value="Unassembled WGS sequence"/>
</dbReference>
<feature type="signal peptide" evidence="7">
    <location>
        <begin position="1"/>
        <end position="29"/>
    </location>
</feature>
<feature type="domain" description="PilY1 beta-propeller" evidence="8">
    <location>
        <begin position="860"/>
        <end position="1193"/>
    </location>
</feature>
<dbReference type="SUPFAM" id="SSF50998">
    <property type="entry name" value="Quinoprotein alcohol dehydrogenase-like"/>
    <property type="match status" value="1"/>
</dbReference>
<dbReference type="EMBL" id="JALGBI010000002">
    <property type="protein sequence ID" value="MCJ0765189.1"/>
    <property type="molecule type" value="Genomic_DNA"/>
</dbReference>
<evidence type="ECO:0000256" key="1">
    <source>
        <dbReference type="ARBA" id="ARBA00004561"/>
    </source>
</evidence>
<keyword evidence="10" id="KW-1185">Reference proteome</keyword>
<evidence type="ECO:0000313" key="9">
    <source>
        <dbReference type="EMBL" id="MCJ0765189.1"/>
    </source>
</evidence>
<dbReference type="InterPro" id="IPR008707">
    <property type="entry name" value="B-propeller_PilY1"/>
</dbReference>
<evidence type="ECO:0000256" key="3">
    <source>
        <dbReference type="ARBA" id="ARBA00022558"/>
    </source>
</evidence>
<comment type="subcellular location">
    <subcellularLocation>
        <location evidence="1">Fimbrium</location>
    </subcellularLocation>
</comment>
<accession>A0A9X1VYH2</accession>
<proteinExistence type="inferred from homology"/>
<feature type="chain" id="PRO_5040864374" description="PilY1 beta-propeller domain-containing protein" evidence="7">
    <location>
        <begin position="30"/>
        <end position="1365"/>
    </location>
</feature>
<dbReference type="Pfam" id="PF05567">
    <property type="entry name" value="T4P_PilY1"/>
    <property type="match status" value="1"/>
</dbReference>
<evidence type="ECO:0000256" key="2">
    <source>
        <dbReference type="ARBA" id="ARBA00008387"/>
    </source>
</evidence>
<protein>
    <recommendedName>
        <fullName evidence="8">PilY1 beta-propeller domain-containing protein</fullName>
    </recommendedName>
</protein>
<keyword evidence="5" id="KW-0106">Calcium</keyword>
<gene>
    <name evidence="9" type="ORF">MMF98_18400</name>
</gene>
<evidence type="ECO:0000313" key="10">
    <source>
        <dbReference type="Proteomes" id="UP001139447"/>
    </source>
</evidence>
<keyword evidence="3" id="KW-1029">Fimbrium biogenesis</keyword>
<dbReference type="RefSeq" id="WP_243308330.1">
    <property type="nucleotide sequence ID" value="NZ_JALGBI010000002.1"/>
</dbReference>
<evidence type="ECO:0000259" key="8">
    <source>
        <dbReference type="Pfam" id="PF05567"/>
    </source>
</evidence>
<dbReference type="InterPro" id="IPR011047">
    <property type="entry name" value="Quinoprotein_ADH-like_sf"/>
</dbReference>
<keyword evidence="4" id="KW-0479">Metal-binding</keyword>
<dbReference type="GO" id="GO:0046872">
    <property type="term" value="F:metal ion binding"/>
    <property type="evidence" value="ECO:0007669"/>
    <property type="project" value="UniProtKB-KW"/>
</dbReference>
<comment type="caution">
    <text evidence="9">The sequence shown here is derived from an EMBL/GenBank/DDBJ whole genome shotgun (WGS) entry which is preliminary data.</text>
</comment>
<evidence type="ECO:0000256" key="6">
    <source>
        <dbReference type="ARBA" id="ARBA00023263"/>
    </source>
</evidence>
<sequence>MTNKFKLKPICYACVCCITWLSMASPAHAGLTDLASAPLETSTSVLVKPNIFYVLDDSGSMGWDYLPDWANSTDVTLGRNGGYNGVYYNPATTYTPPTKYDGSSYNSMTSANSTAWTKVPYDGYGVQIAGERPENILTTSSSGTTQNLIGNAYYYTFIPGEYCTALNLKTCNTQTAASTTYPYPAKLRWCSDALRSSCQASRIETAPTGGTTYTYARYPGYSAGASATLTLSGSSSTAVSGITVNGAQILSAATSASSTASTVASSIVTSINACTSAVTGSCTVAGYSATRSGSTVTITAPGSLGAITYTPVVTKSGSMAITPAAFANGVLAPGSNVLTTLVSTTNSYAYPGTAAKASTRTDCAGTTCTYAEEMTNYANWWAYYRTRMQMTKTAASLAFSVLTTSYRLGYMSINNNTGSDFLNVSDITTTSSGQKAAWYTKFTSAKIGNSTPLRIALSTAGRYYAGKLTKVNTVSATDPMQYACQRNYSIVSTDGYWNETASASTVTQIDGKTAIGDQDGSESRPYYDGTATANTLADVAEYYYATDIRASAFSNTTNANNVDVSSNNVADKQQRMYTSTVGLGASGYMLYQSNYATAKSGDFYDVSQGTLASTTAASNGTCSWQTSGNCNWPAPVSDTQTTIDDLWHAAVNGRGTYYSAANPADLKSGLSSFLQSVTAATSNAAAATTSNPNVASGDNYVFKSTFRSVNWYGELARYTIDTTSGTLSPNADWSESGTAYANATAQTYTPPLLDNMAYTSRAIYTYDPTNTTSSLIPFQWTSLTTAMQGYFKIGTSAISSLSQLCAVGTACLPSAAQVDSTTAGSSTGAGGINLVNFLRGDRSNEGPDASTYYYQRTHVLGDIVDSQAVYIKAPLFSYADTGYATFKSNNASRQGTVYVGANDGMLHAFNATTGAEAWAYIPSMVLPSLYKLADKNYSANHVYFVNATPRQGDVYFDSAWHTILVGGLAAGGRGFYALDVTTPSSPKVLWEFTSDTTKGTGYTTDADLGYSYGTPAITKLSDGTWAVLVTSGYNNVSPGSGHGILWVLNAKTGAVIKKIDTGVGSSSTMTGCTAAPCPSGLSKISAYVNNGTSNNTASRVYGGDLYGNVWRFDIGSLTASGGTATVQLLATLADASGNRQPVTARPELGNNNGNVIVYVGTGSYLGLTDVSNTNVQSIYAIKDPLTTSTATGGIYGSPRSSTCTATTKTACFVKQILTDSAGVRTAASSVSYGVDFSSMNGWFEDLPESGERAYTDPDLQLGTLAFTSNIPSTSSACSIGGSSYINYLDYKTGLAVSGTNNVGTLLSNGTSTALASAATLVRLANGKVIAITNLSDGTTATTTAPISASATSTRRISWRELITGQ</sequence>
<evidence type="ECO:0000256" key="5">
    <source>
        <dbReference type="ARBA" id="ARBA00022837"/>
    </source>
</evidence>
<dbReference type="Gene3D" id="2.40.10.480">
    <property type="match status" value="1"/>
</dbReference>
<evidence type="ECO:0000256" key="7">
    <source>
        <dbReference type="SAM" id="SignalP"/>
    </source>
</evidence>
<dbReference type="SMART" id="SM00564">
    <property type="entry name" value="PQQ"/>
    <property type="match status" value="3"/>
</dbReference>
<keyword evidence="7" id="KW-0732">Signal</keyword>
<name>A0A9X1VYH2_9BURK</name>
<evidence type="ECO:0000256" key="4">
    <source>
        <dbReference type="ARBA" id="ARBA00022723"/>
    </source>
</evidence>
<reference evidence="9" key="1">
    <citation type="submission" date="2022-03" db="EMBL/GenBank/DDBJ databases">
        <authorList>
            <person name="Woo C.Y."/>
        </authorList>
    </citation>
    <scope>NUCLEOTIDE SEQUENCE</scope>
    <source>
        <strain evidence="9">CYS-02</strain>
    </source>
</reference>